<proteinExistence type="predicted"/>
<keyword evidence="3" id="KW-1185">Reference proteome</keyword>
<dbReference type="eggNOG" id="ENOG502SRFI">
    <property type="taxonomic scope" value="Eukaryota"/>
</dbReference>
<sequence>MTYKKVTTCEHVATTRKAPGTVPAGSLAAESVHKGGAFASNPGQHEQAPQKRSQQPQAAQSASRSGGGGTTDKTTLLNLENQQTARGIHTNTGKTTSETGGHSSGSSSLPNQQSYGGAAPSYLAGQQRRDPAGPHGRNLREGGFEGRGTGAGPLPEPGSAQDPARAAVRGVTAAAVSGGGRIPRRAGGFAGMGIRFGDAEVVSW</sequence>
<feature type="compositionally biased region" description="Low complexity" evidence="1">
    <location>
        <begin position="50"/>
        <end position="64"/>
    </location>
</feature>
<gene>
    <name evidence="2" type="ORF">CHGG_08680</name>
</gene>
<feature type="compositionally biased region" description="Low complexity" evidence="1">
    <location>
        <begin position="92"/>
        <end position="108"/>
    </location>
</feature>
<name>Q2GTM4_CHAGB</name>
<dbReference type="RefSeq" id="XP_001226607.1">
    <property type="nucleotide sequence ID" value="XM_001226606.1"/>
</dbReference>
<dbReference type="HOGENOM" id="CLU_116365_0_0_1"/>
<evidence type="ECO:0000313" key="2">
    <source>
        <dbReference type="EMBL" id="EAQ84666.1"/>
    </source>
</evidence>
<dbReference type="InParanoid" id="Q2GTM4"/>
<dbReference type="OrthoDB" id="5383057at2759"/>
<reference evidence="3" key="1">
    <citation type="journal article" date="2015" name="Genome Announc.">
        <title>Draft genome sequence of the cellulolytic fungus Chaetomium globosum.</title>
        <authorList>
            <person name="Cuomo C.A."/>
            <person name="Untereiner W.A."/>
            <person name="Ma L.-J."/>
            <person name="Grabherr M."/>
            <person name="Birren B.W."/>
        </authorList>
    </citation>
    <scope>NUCLEOTIDE SEQUENCE [LARGE SCALE GENOMIC DNA]</scope>
    <source>
        <strain evidence="3">ATCC 6205 / CBS 148.51 / DSM 1962 / NBRC 6347 / NRRL 1970</strain>
    </source>
</reference>
<feature type="compositionally biased region" description="Basic and acidic residues" evidence="1">
    <location>
        <begin position="127"/>
        <end position="144"/>
    </location>
</feature>
<evidence type="ECO:0000256" key="1">
    <source>
        <dbReference type="SAM" id="MobiDB-lite"/>
    </source>
</evidence>
<dbReference type="Proteomes" id="UP000001056">
    <property type="component" value="Unassembled WGS sequence"/>
</dbReference>
<accession>Q2GTM4</accession>
<dbReference type="GeneID" id="4395150"/>
<dbReference type="VEuPathDB" id="FungiDB:CHGG_08680"/>
<dbReference type="EMBL" id="CH408034">
    <property type="protein sequence ID" value="EAQ84666.1"/>
    <property type="molecule type" value="Genomic_DNA"/>
</dbReference>
<feature type="region of interest" description="Disordered" evidence="1">
    <location>
        <begin position="14"/>
        <end position="166"/>
    </location>
</feature>
<feature type="compositionally biased region" description="Polar residues" evidence="1">
    <location>
        <begin position="76"/>
        <end position="91"/>
    </location>
</feature>
<dbReference type="AlphaFoldDB" id="Q2GTM4"/>
<evidence type="ECO:0000313" key="3">
    <source>
        <dbReference type="Proteomes" id="UP000001056"/>
    </source>
</evidence>
<organism evidence="2 3">
    <name type="scientific">Chaetomium globosum (strain ATCC 6205 / CBS 148.51 / DSM 1962 / NBRC 6347 / NRRL 1970)</name>
    <name type="common">Soil fungus</name>
    <dbReference type="NCBI Taxonomy" id="306901"/>
    <lineage>
        <taxon>Eukaryota</taxon>
        <taxon>Fungi</taxon>
        <taxon>Dikarya</taxon>
        <taxon>Ascomycota</taxon>
        <taxon>Pezizomycotina</taxon>
        <taxon>Sordariomycetes</taxon>
        <taxon>Sordariomycetidae</taxon>
        <taxon>Sordariales</taxon>
        <taxon>Chaetomiaceae</taxon>
        <taxon>Chaetomium</taxon>
    </lineage>
</organism>
<protein>
    <submittedName>
        <fullName evidence="2">Uncharacterized protein</fullName>
    </submittedName>
</protein>